<protein>
    <submittedName>
        <fullName evidence="1">Uncharacterized protein</fullName>
    </submittedName>
</protein>
<proteinExistence type="predicted"/>
<evidence type="ECO:0000313" key="2">
    <source>
        <dbReference type="Proteomes" id="UP000521872"/>
    </source>
</evidence>
<comment type="caution">
    <text evidence="1">The sequence shown here is derived from an EMBL/GenBank/DDBJ whole genome shotgun (WGS) entry which is preliminary data.</text>
</comment>
<sequence length="188" mass="20750">MKKAHIVRNHLLFLTIPGYIEDGGCAYYSLVVLRPWEPSASKRIPPLSLRHRPPILIRISSVPLFSSLAASTMDVVGPTMDAGLMTGATDQMKSSSPYLFQTYLPSFISTNSPTFIPPSAAQMLALASRAEVRGRYDCVLDGKPHFAAVEDPTLKLKAFWSAEKNEDMIGHGCSERSKLTDTPYYLDN</sequence>
<dbReference type="Proteomes" id="UP000521872">
    <property type="component" value="Unassembled WGS sequence"/>
</dbReference>
<dbReference type="AlphaFoldDB" id="A0A8H4QQY2"/>
<evidence type="ECO:0000313" key="1">
    <source>
        <dbReference type="EMBL" id="KAF4615589.1"/>
    </source>
</evidence>
<organism evidence="1 2">
    <name type="scientific">Agrocybe pediades</name>
    <dbReference type="NCBI Taxonomy" id="84607"/>
    <lineage>
        <taxon>Eukaryota</taxon>
        <taxon>Fungi</taxon>
        <taxon>Dikarya</taxon>
        <taxon>Basidiomycota</taxon>
        <taxon>Agaricomycotina</taxon>
        <taxon>Agaricomycetes</taxon>
        <taxon>Agaricomycetidae</taxon>
        <taxon>Agaricales</taxon>
        <taxon>Agaricineae</taxon>
        <taxon>Strophariaceae</taxon>
        <taxon>Agrocybe</taxon>
    </lineage>
</organism>
<name>A0A8H4QQY2_9AGAR</name>
<gene>
    <name evidence="1" type="ORF">D9613_012909</name>
</gene>
<keyword evidence="2" id="KW-1185">Reference proteome</keyword>
<dbReference type="EMBL" id="JAACJL010000035">
    <property type="protein sequence ID" value="KAF4615589.1"/>
    <property type="molecule type" value="Genomic_DNA"/>
</dbReference>
<reference evidence="1 2" key="1">
    <citation type="submission" date="2019-12" db="EMBL/GenBank/DDBJ databases">
        <authorList>
            <person name="Floudas D."/>
            <person name="Bentzer J."/>
            <person name="Ahren D."/>
            <person name="Johansson T."/>
            <person name="Persson P."/>
            <person name="Tunlid A."/>
        </authorList>
    </citation>
    <scope>NUCLEOTIDE SEQUENCE [LARGE SCALE GENOMIC DNA]</scope>
    <source>
        <strain evidence="1 2">CBS 102.39</strain>
    </source>
</reference>
<accession>A0A8H4QQY2</accession>